<evidence type="ECO:0000313" key="5">
    <source>
        <dbReference type="EMBL" id="TID22582.1"/>
    </source>
</evidence>
<feature type="chain" id="PRO_5020580729" description="Peptidase A1 domain-containing protein" evidence="3">
    <location>
        <begin position="18"/>
        <end position="694"/>
    </location>
</feature>
<dbReference type="AlphaFoldDB" id="A0A4T0X0M5"/>
<dbReference type="InterPro" id="IPR021109">
    <property type="entry name" value="Peptidase_aspartic_dom_sf"/>
</dbReference>
<dbReference type="GO" id="GO:0006508">
    <property type="term" value="P:proteolysis"/>
    <property type="evidence" value="ECO:0007669"/>
    <property type="project" value="InterPro"/>
</dbReference>
<feature type="domain" description="Peptidase A1" evidence="4">
    <location>
        <begin position="65"/>
        <end position="660"/>
    </location>
</feature>
<keyword evidence="2" id="KW-1015">Disulfide bond</keyword>
<comment type="similarity">
    <text evidence="1">Belongs to the peptidase A1 family.</text>
</comment>
<dbReference type="InterPro" id="IPR033121">
    <property type="entry name" value="PEPTIDASE_A1"/>
</dbReference>
<dbReference type="Gene3D" id="2.40.70.10">
    <property type="entry name" value="Acid Proteases"/>
    <property type="match status" value="2"/>
</dbReference>
<dbReference type="InterPro" id="IPR001461">
    <property type="entry name" value="Aspartic_peptidase_A1"/>
</dbReference>
<sequence>MFINTVLVSALLAYVKSTPIAKRDVADDLQDLLDLGFVNTTTNSSSYSQPVGYVKQQLFDGPGFNAIPVTIGSDNQTVFLRLDSNTPDIWVNSDINEFCLAYVPSFNTSISNSSIWKDIGDSLKDQAASALFDFQQSADSVLKELPTASLNYQTYASARQSEFQSAFSHAKASATKEIGDILSAASITDFPKVDDTLGDKITSKAVVIGTEIATDAREFATKVTSVGDRVYTFVTRVGEEFATDVTSVGGQFATDVTSVGAEIGKTIATGATSVFGDVTHGVVNGWDRFTSNLLNNFKRDVETAVSTTVVPTATYDFIPNNYTNPTAVVNSSTTIDTLLYTFERDCSLFGVFDDSTSDSFVALNNSLYVFNSTDYAVGFLGNDTISIDGTPINATFAVADSSDSNIGVFGIGKSNDEFTSYPELLAKSGAISKAVYQLVFSSFESSIIFGAIDYSHIDGNITLVPFAENTTDIAFSLSGFNTSDSDPEAYIDTSSSFSNLTAVIDTSIKNLLLPSDVLDYVISSLNETVDVTYSDDLGRYTIDEIPTFYLQFGVADDFFSVSIENFLVPLTSNETVLFNETYKLSGSYANSSFYYDLDNDDISEYSDNDDFLDESDDSDADTYILSILPAANNTVVLGLDFFQDSIVAIIDLEDEQIGLASLDDTSDDETIVIITNEIPTFFDTSDFDDDESEF</sequence>
<comment type="caution">
    <text evidence="5">The sequence shown here is derived from an EMBL/GenBank/DDBJ whole genome shotgun (WGS) entry which is preliminary data.</text>
</comment>
<evidence type="ECO:0000256" key="1">
    <source>
        <dbReference type="ARBA" id="ARBA00007447"/>
    </source>
</evidence>
<dbReference type="STRING" id="52247.A0A4T0X0M5"/>
<feature type="signal peptide" evidence="3">
    <location>
        <begin position="1"/>
        <end position="17"/>
    </location>
</feature>
<dbReference type="PROSITE" id="PS51767">
    <property type="entry name" value="PEPTIDASE_A1"/>
    <property type="match status" value="1"/>
</dbReference>
<dbReference type="PANTHER" id="PTHR47966">
    <property type="entry name" value="BETA-SITE APP-CLEAVING ENZYME, ISOFORM A-RELATED"/>
    <property type="match status" value="1"/>
</dbReference>
<proteinExistence type="inferred from homology"/>
<keyword evidence="6" id="KW-1185">Reference proteome</keyword>
<dbReference type="SUPFAM" id="SSF50630">
    <property type="entry name" value="Acid proteases"/>
    <property type="match status" value="2"/>
</dbReference>
<protein>
    <recommendedName>
        <fullName evidence="4">Peptidase A1 domain-containing protein</fullName>
    </recommendedName>
</protein>
<evidence type="ECO:0000256" key="2">
    <source>
        <dbReference type="ARBA" id="ARBA00023157"/>
    </source>
</evidence>
<evidence type="ECO:0000313" key="6">
    <source>
        <dbReference type="Proteomes" id="UP000307173"/>
    </source>
</evidence>
<evidence type="ECO:0000256" key="3">
    <source>
        <dbReference type="SAM" id="SignalP"/>
    </source>
</evidence>
<name>A0A4T0X0M5_9ASCO</name>
<dbReference type="PANTHER" id="PTHR47966:SF51">
    <property type="entry name" value="BETA-SITE APP-CLEAVING ENZYME, ISOFORM A-RELATED"/>
    <property type="match status" value="1"/>
</dbReference>
<dbReference type="Pfam" id="PF00026">
    <property type="entry name" value="Asp"/>
    <property type="match status" value="1"/>
</dbReference>
<evidence type="ECO:0000259" key="4">
    <source>
        <dbReference type="PROSITE" id="PS51767"/>
    </source>
</evidence>
<keyword evidence="3" id="KW-0732">Signal</keyword>
<dbReference type="Proteomes" id="UP000307173">
    <property type="component" value="Unassembled WGS sequence"/>
</dbReference>
<organism evidence="5 6">
    <name type="scientific">Pichia inconspicua</name>
    <dbReference type="NCBI Taxonomy" id="52247"/>
    <lineage>
        <taxon>Eukaryota</taxon>
        <taxon>Fungi</taxon>
        <taxon>Dikarya</taxon>
        <taxon>Ascomycota</taxon>
        <taxon>Saccharomycotina</taxon>
        <taxon>Pichiomycetes</taxon>
        <taxon>Pichiales</taxon>
        <taxon>Pichiaceae</taxon>
        <taxon>Pichia</taxon>
    </lineage>
</organism>
<dbReference type="GO" id="GO:0004190">
    <property type="term" value="F:aspartic-type endopeptidase activity"/>
    <property type="evidence" value="ECO:0007669"/>
    <property type="project" value="InterPro"/>
</dbReference>
<dbReference type="EMBL" id="SELW01000541">
    <property type="protein sequence ID" value="TID22582.1"/>
    <property type="molecule type" value="Genomic_DNA"/>
</dbReference>
<reference evidence="5 6" key="1">
    <citation type="journal article" date="2019" name="Front. Genet.">
        <title>Whole-Genome Sequencing of the Opportunistic Yeast Pathogen Candida inconspicua Uncovers Its Hybrid Origin.</title>
        <authorList>
            <person name="Mixao V."/>
            <person name="Hansen A.P."/>
            <person name="Saus E."/>
            <person name="Boekhout T."/>
            <person name="Lass-Florl C."/>
            <person name="Gabaldon T."/>
        </authorList>
    </citation>
    <scope>NUCLEOTIDE SEQUENCE [LARGE SCALE GENOMIC DNA]</scope>
    <source>
        <strain evidence="5 6">CBS 180</strain>
    </source>
</reference>
<dbReference type="OrthoDB" id="28208at2759"/>
<accession>A0A4T0X0M5</accession>
<gene>
    <name evidence="5" type="ORF">CANINC_003358</name>
</gene>